<dbReference type="AlphaFoldDB" id="A0A0C9X968"/>
<feature type="non-terminal residue" evidence="2">
    <location>
        <position position="1"/>
    </location>
</feature>
<evidence type="ECO:0000313" key="2">
    <source>
        <dbReference type="EMBL" id="KIJ97938.1"/>
    </source>
</evidence>
<dbReference type="EMBL" id="KN838680">
    <property type="protein sequence ID" value="KIJ97938.1"/>
    <property type="molecule type" value="Genomic_DNA"/>
</dbReference>
<gene>
    <name evidence="2" type="ORF">K443DRAFT_104792</name>
</gene>
<accession>A0A0C9X968</accession>
<organism evidence="2 3">
    <name type="scientific">Laccaria amethystina LaAM-08-1</name>
    <dbReference type="NCBI Taxonomy" id="1095629"/>
    <lineage>
        <taxon>Eukaryota</taxon>
        <taxon>Fungi</taxon>
        <taxon>Dikarya</taxon>
        <taxon>Basidiomycota</taxon>
        <taxon>Agaricomycotina</taxon>
        <taxon>Agaricomycetes</taxon>
        <taxon>Agaricomycetidae</taxon>
        <taxon>Agaricales</taxon>
        <taxon>Agaricineae</taxon>
        <taxon>Hydnangiaceae</taxon>
        <taxon>Laccaria</taxon>
    </lineage>
</organism>
<reference evidence="3" key="2">
    <citation type="submission" date="2015-01" db="EMBL/GenBank/DDBJ databases">
        <title>Evolutionary Origins and Diversification of the Mycorrhizal Mutualists.</title>
        <authorList>
            <consortium name="DOE Joint Genome Institute"/>
            <consortium name="Mycorrhizal Genomics Consortium"/>
            <person name="Kohler A."/>
            <person name="Kuo A."/>
            <person name="Nagy L.G."/>
            <person name="Floudas D."/>
            <person name="Copeland A."/>
            <person name="Barry K.W."/>
            <person name="Cichocki N."/>
            <person name="Veneault-Fourrey C."/>
            <person name="LaButti K."/>
            <person name="Lindquist E.A."/>
            <person name="Lipzen A."/>
            <person name="Lundell T."/>
            <person name="Morin E."/>
            <person name="Murat C."/>
            <person name="Riley R."/>
            <person name="Ohm R."/>
            <person name="Sun H."/>
            <person name="Tunlid A."/>
            <person name="Henrissat B."/>
            <person name="Grigoriev I.V."/>
            <person name="Hibbett D.S."/>
            <person name="Martin F."/>
        </authorList>
    </citation>
    <scope>NUCLEOTIDE SEQUENCE [LARGE SCALE GENOMIC DNA]</scope>
    <source>
        <strain evidence="3">LaAM-08-1</strain>
    </source>
</reference>
<keyword evidence="3" id="KW-1185">Reference proteome</keyword>
<feature type="compositionally biased region" description="Low complexity" evidence="1">
    <location>
        <begin position="46"/>
        <end position="55"/>
    </location>
</feature>
<proteinExistence type="predicted"/>
<sequence length="73" mass="7863">FAPRKSIKTLPAPADTRPQQTKHPNIAPKPTSVILAALREEEESDSTTNHNSNSDNNKEIANAADESNPEAGE</sequence>
<feature type="region of interest" description="Disordered" evidence="1">
    <location>
        <begin position="1"/>
        <end position="73"/>
    </location>
</feature>
<protein>
    <submittedName>
        <fullName evidence="2">Uncharacterized protein</fullName>
    </submittedName>
</protein>
<dbReference type="HOGENOM" id="CLU_201506_0_0_1"/>
<dbReference type="Proteomes" id="UP000054477">
    <property type="component" value="Unassembled WGS sequence"/>
</dbReference>
<reference evidence="2 3" key="1">
    <citation type="submission" date="2014-04" db="EMBL/GenBank/DDBJ databases">
        <authorList>
            <consortium name="DOE Joint Genome Institute"/>
            <person name="Kuo A."/>
            <person name="Kohler A."/>
            <person name="Nagy L.G."/>
            <person name="Floudas D."/>
            <person name="Copeland A."/>
            <person name="Barry K.W."/>
            <person name="Cichocki N."/>
            <person name="Veneault-Fourrey C."/>
            <person name="LaButti K."/>
            <person name="Lindquist E.A."/>
            <person name="Lipzen A."/>
            <person name="Lundell T."/>
            <person name="Morin E."/>
            <person name="Murat C."/>
            <person name="Sun H."/>
            <person name="Tunlid A."/>
            <person name="Henrissat B."/>
            <person name="Grigoriev I.V."/>
            <person name="Hibbett D.S."/>
            <person name="Martin F."/>
            <person name="Nordberg H.P."/>
            <person name="Cantor M.N."/>
            <person name="Hua S.X."/>
        </authorList>
    </citation>
    <scope>NUCLEOTIDE SEQUENCE [LARGE SCALE GENOMIC DNA]</scope>
    <source>
        <strain evidence="2 3">LaAM-08-1</strain>
    </source>
</reference>
<evidence type="ECO:0000256" key="1">
    <source>
        <dbReference type="SAM" id="MobiDB-lite"/>
    </source>
</evidence>
<name>A0A0C9X968_9AGAR</name>
<evidence type="ECO:0000313" key="3">
    <source>
        <dbReference type="Proteomes" id="UP000054477"/>
    </source>
</evidence>